<accession>A0ABT7CGN0</accession>
<proteinExistence type="predicted"/>
<dbReference type="Proteomes" id="UP001228581">
    <property type="component" value="Unassembled WGS sequence"/>
</dbReference>
<comment type="caution">
    <text evidence="1">The sequence shown here is derived from an EMBL/GenBank/DDBJ whole genome shotgun (WGS) entry which is preliminary data.</text>
</comment>
<dbReference type="EMBL" id="JASJOT010000004">
    <property type="protein sequence ID" value="MDJ1492899.1"/>
    <property type="molecule type" value="Genomic_DNA"/>
</dbReference>
<evidence type="ECO:0000313" key="2">
    <source>
        <dbReference type="Proteomes" id="UP001228581"/>
    </source>
</evidence>
<name>A0ABT7CGN0_9BACT</name>
<dbReference type="RefSeq" id="WP_313994364.1">
    <property type="nucleotide sequence ID" value="NZ_JASJOT010000004.1"/>
</dbReference>
<reference evidence="1 2" key="1">
    <citation type="submission" date="2023-05" db="EMBL/GenBank/DDBJ databases">
        <authorList>
            <person name="Zhang X."/>
        </authorList>
    </citation>
    <scope>NUCLEOTIDE SEQUENCE [LARGE SCALE GENOMIC DNA]</scope>
    <source>
        <strain evidence="1 2">DM2B3-1</strain>
    </source>
</reference>
<organism evidence="1 2">
    <name type="scientific">Xanthocytophaga flava</name>
    <dbReference type="NCBI Taxonomy" id="3048013"/>
    <lineage>
        <taxon>Bacteria</taxon>
        <taxon>Pseudomonadati</taxon>
        <taxon>Bacteroidota</taxon>
        <taxon>Cytophagia</taxon>
        <taxon>Cytophagales</taxon>
        <taxon>Rhodocytophagaceae</taxon>
        <taxon>Xanthocytophaga</taxon>
    </lineage>
</organism>
<keyword evidence="2" id="KW-1185">Reference proteome</keyword>
<evidence type="ECO:0008006" key="3">
    <source>
        <dbReference type="Google" id="ProtNLM"/>
    </source>
</evidence>
<gene>
    <name evidence="1" type="ORF">QNI19_08150</name>
</gene>
<evidence type="ECO:0000313" key="1">
    <source>
        <dbReference type="EMBL" id="MDJ1492899.1"/>
    </source>
</evidence>
<sequence length="112" mass="13387">MKALPIEQLEKYADPELGKPINLNEVESLYKESFNLVCLHEYFEGWEFDFSYQKYIDSSEETNLIWISDQTLHINEHVFAYPLTLYAFIQHCNQVGVNLVWNQTILKRFYTE</sequence>
<protein>
    <recommendedName>
        <fullName evidence="3">SMI1/KNR4 family protein</fullName>
    </recommendedName>
</protein>